<feature type="transmembrane region" description="Helical" evidence="1">
    <location>
        <begin position="41"/>
        <end position="65"/>
    </location>
</feature>
<organism evidence="2 3">
    <name type="scientific">Oceanicoccus sagamiensis</name>
    <dbReference type="NCBI Taxonomy" id="716816"/>
    <lineage>
        <taxon>Bacteria</taxon>
        <taxon>Pseudomonadati</taxon>
        <taxon>Pseudomonadota</taxon>
        <taxon>Gammaproteobacteria</taxon>
        <taxon>Cellvibrionales</taxon>
        <taxon>Spongiibacteraceae</taxon>
        <taxon>Oceanicoccus</taxon>
    </lineage>
</organism>
<dbReference type="RefSeq" id="WP_085757054.1">
    <property type="nucleotide sequence ID" value="NZ_CP019343.1"/>
</dbReference>
<dbReference type="Pfam" id="PF07386">
    <property type="entry name" value="DUF1499"/>
    <property type="match status" value="1"/>
</dbReference>
<dbReference type="OrthoDB" id="1523552at2"/>
<gene>
    <name evidence="2" type="ORF">BST96_01865</name>
</gene>
<keyword evidence="1" id="KW-1133">Transmembrane helix</keyword>
<dbReference type="STRING" id="716816.BST96_01865"/>
<evidence type="ECO:0000313" key="3">
    <source>
        <dbReference type="Proteomes" id="UP000193450"/>
    </source>
</evidence>
<protein>
    <recommendedName>
        <fullName evidence="4">DUF1499 domain-containing protein</fullName>
    </recommendedName>
</protein>
<keyword evidence="3" id="KW-1185">Reference proteome</keyword>
<keyword evidence="1" id="KW-0812">Transmembrane</keyword>
<proteinExistence type="predicted"/>
<evidence type="ECO:0000256" key="1">
    <source>
        <dbReference type="SAM" id="Phobius"/>
    </source>
</evidence>
<dbReference type="AlphaFoldDB" id="A0A1X9N480"/>
<sequence>MTAETTAPASKGAQRIRTIAIVLLVLLPVSALGSRLGIWPYSIGLLLLSVSLLGSLIIQIINAIWLFRKPAAGTKSALRYASLIALPPLVLVANFMQGMGEDRPLIHNISTDLENPPQFVEAIQQRGNDSNPLEYSAEVATLQQQSFPEINSLQSDLSPEQAFAKALTTAEAMGWSVYDQNKLQGRIEAVDTTFWFGFKDDVVIRIKASDQGSIIDMRSVSRVGKGDMGANAKRIMAFQAMFKGEKG</sequence>
<dbReference type="EMBL" id="CP019343">
    <property type="protein sequence ID" value="ARN72960.1"/>
    <property type="molecule type" value="Genomic_DNA"/>
</dbReference>
<reference evidence="2 3" key="1">
    <citation type="submission" date="2016-11" db="EMBL/GenBank/DDBJ databases">
        <title>Trade-off between light-utilization and light-protection in marine flavobacteria.</title>
        <authorList>
            <person name="Kumagai Y."/>
        </authorList>
    </citation>
    <scope>NUCLEOTIDE SEQUENCE [LARGE SCALE GENOMIC DNA]</scope>
    <source>
        <strain evidence="2 3">NBRC 107125</strain>
    </source>
</reference>
<name>A0A1X9N480_9GAMM</name>
<dbReference type="Proteomes" id="UP000193450">
    <property type="component" value="Chromosome"/>
</dbReference>
<keyword evidence="1" id="KW-0472">Membrane</keyword>
<feature type="transmembrane region" description="Helical" evidence="1">
    <location>
        <begin position="77"/>
        <end position="96"/>
    </location>
</feature>
<accession>A0A1X9N480</accession>
<dbReference type="InterPro" id="IPR010865">
    <property type="entry name" value="DUF1499"/>
</dbReference>
<dbReference type="KEGG" id="osg:BST96_01865"/>
<evidence type="ECO:0000313" key="2">
    <source>
        <dbReference type="EMBL" id="ARN72960.1"/>
    </source>
</evidence>
<evidence type="ECO:0008006" key="4">
    <source>
        <dbReference type="Google" id="ProtNLM"/>
    </source>
</evidence>